<sequence>MRKALVGLVLGLAVSYAGFAVAEEVDQSDGYDMGGSLKLVPKCDLDLVGMPLFIDGMEVGTYADDGCPDFGENNPGPWPPLVGEEYPSGEMRYSRSGPTFRYVLFGKGLERFQKYTLIYYQNPWGNPVTCLGKDMANWWGMVYMRGDVETGSIPKYGAAPETGDANAYDSSDETGNGLTGAKIWLVPSGDVDCEGQAMTGWNPSSILFEYDPIVYIDTDPTPFVPAAN</sequence>
<protein>
    <recommendedName>
        <fullName evidence="4">Secreted protein</fullName>
    </recommendedName>
</protein>
<evidence type="ECO:0000313" key="2">
    <source>
        <dbReference type="EMBL" id="AGA90218.1"/>
    </source>
</evidence>
<reference evidence="2 3" key="1">
    <citation type="submission" date="2011-09" db="EMBL/GenBank/DDBJ databases">
        <title>Complete sequence of chromosome of Thioflavicoccus mobilis 8321.</title>
        <authorList>
            <consortium name="US DOE Joint Genome Institute"/>
            <person name="Lucas S."/>
            <person name="Han J."/>
            <person name="Lapidus A."/>
            <person name="Cheng J.-F."/>
            <person name="Goodwin L."/>
            <person name="Pitluck S."/>
            <person name="Peters L."/>
            <person name="Ovchinnikova G."/>
            <person name="Lu M."/>
            <person name="Detter J.C."/>
            <person name="Han C."/>
            <person name="Tapia R."/>
            <person name="Land M."/>
            <person name="Hauser L."/>
            <person name="Kyrpides N."/>
            <person name="Ivanova N."/>
            <person name="Pagani I."/>
            <person name="Vogl K."/>
            <person name="Liu Z."/>
            <person name="Imhoff J."/>
            <person name="Thiel V."/>
            <person name="Frigaard N.-U."/>
            <person name="Bryant D."/>
            <person name="Woyke T."/>
        </authorList>
    </citation>
    <scope>NUCLEOTIDE SEQUENCE [LARGE SCALE GENOMIC DNA]</scope>
    <source>
        <strain evidence="2 3">8321</strain>
    </source>
</reference>
<evidence type="ECO:0008006" key="4">
    <source>
        <dbReference type="Google" id="ProtNLM"/>
    </source>
</evidence>
<dbReference type="RefSeq" id="WP_015280360.1">
    <property type="nucleotide sequence ID" value="NC_019940.1"/>
</dbReference>
<keyword evidence="1" id="KW-0732">Signal</keyword>
<dbReference type="EMBL" id="CP003051">
    <property type="protein sequence ID" value="AGA90218.1"/>
    <property type="molecule type" value="Genomic_DNA"/>
</dbReference>
<organism evidence="2 3">
    <name type="scientific">Thioflavicoccus mobilis 8321</name>
    <dbReference type="NCBI Taxonomy" id="765912"/>
    <lineage>
        <taxon>Bacteria</taxon>
        <taxon>Pseudomonadati</taxon>
        <taxon>Pseudomonadota</taxon>
        <taxon>Gammaproteobacteria</taxon>
        <taxon>Chromatiales</taxon>
        <taxon>Chromatiaceae</taxon>
        <taxon>Thioflavicoccus</taxon>
    </lineage>
</organism>
<dbReference type="KEGG" id="tmb:Thimo_1426"/>
<dbReference type="OrthoDB" id="9256001at2"/>
<feature type="chain" id="PRO_5003943493" description="Secreted protein" evidence="1">
    <location>
        <begin position="23"/>
        <end position="228"/>
    </location>
</feature>
<gene>
    <name evidence="2" type="ORF">Thimo_1426</name>
</gene>
<dbReference type="Proteomes" id="UP000010816">
    <property type="component" value="Chromosome"/>
</dbReference>
<proteinExistence type="predicted"/>
<feature type="signal peptide" evidence="1">
    <location>
        <begin position="1"/>
        <end position="22"/>
    </location>
</feature>
<keyword evidence="3" id="KW-1185">Reference proteome</keyword>
<dbReference type="AlphaFoldDB" id="L0GTY0"/>
<name>L0GTY0_9GAMM</name>
<evidence type="ECO:0000256" key="1">
    <source>
        <dbReference type="SAM" id="SignalP"/>
    </source>
</evidence>
<evidence type="ECO:0000313" key="3">
    <source>
        <dbReference type="Proteomes" id="UP000010816"/>
    </source>
</evidence>
<dbReference type="eggNOG" id="ENOG50336T6">
    <property type="taxonomic scope" value="Bacteria"/>
</dbReference>
<accession>L0GTY0</accession>
<dbReference type="HOGENOM" id="CLU_1271758_0_0_6"/>